<dbReference type="Proteomes" id="UP000070578">
    <property type="component" value="Unassembled WGS sequence"/>
</dbReference>
<dbReference type="GO" id="GO:0016787">
    <property type="term" value="F:hydrolase activity"/>
    <property type="evidence" value="ECO:0007669"/>
    <property type="project" value="UniProtKB-KW"/>
</dbReference>
<evidence type="ECO:0000256" key="3">
    <source>
        <dbReference type="SAM" id="SignalP"/>
    </source>
</evidence>
<feature type="signal peptide" evidence="3">
    <location>
        <begin position="1"/>
        <end position="26"/>
    </location>
</feature>
<dbReference type="SUPFAM" id="SSF53933">
    <property type="entry name" value="Microbial ribonucleases"/>
    <property type="match status" value="1"/>
</dbReference>
<evidence type="ECO:0000313" key="4">
    <source>
        <dbReference type="EMBL" id="KXS32619.1"/>
    </source>
</evidence>
<keyword evidence="3" id="KW-0732">Signal</keyword>
<dbReference type="InterPro" id="IPR016191">
    <property type="entry name" value="Ribonuclease/ribotoxin"/>
</dbReference>
<dbReference type="EMBL" id="LSLI01000024">
    <property type="protein sequence ID" value="KXS32619.1"/>
    <property type="molecule type" value="Genomic_DNA"/>
</dbReference>
<reference evidence="4 5" key="2">
    <citation type="submission" date="2016-03" db="EMBL/GenBank/DDBJ databases">
        <title>New uncultured bacterium of the family Gallionellaceae from acid mine drainage: description and reconstruction of genome based on metagenomic analysis of microbial community.</title>
        <authorList>
            <person name="Kadnikov V."/>
            <person name="Ivasenko D."/>
            <person name="Beletsky A."/>
            <person name="Mardanov A."/>
            <person name="Danilova E."/>
            <person name="Pimenov N."/>
            <person name="Karnachuk O."/>
            <person name="Ravin N."/>
        </authorList>
    </citation>
    <scope>NUCLEOTIDE SEQUENCE [LARGE SCALE GENOMIC DNA]</scope>
    <source>
        <strain evidence="4">ShG14-8</strain>
    </source>
</reference>
<dbReference type="GO" id="GO:0004521">
    <property type="term" value="F:RNA endonuclease activity"/>
    <property type="evidence" value="ECO:0007669"/>
    <property type="project" value="InterPro"/>
</dbReference>
<proteinExistence type="predicted"/>
<sequence length="129" mass="14574">MMGPRMLRLVWIVLAAMLWLPAGAQAHAHHTAQSAHADLAIISVAELPPQARDTLRAIKDGGPFAYPRDGVVFGNYERALPKRPRGYYHEYTVKTPGARNRGARRIISGEPGEYYYTADHYKIFKRIQE</sequence>
<protein>
    <submittedName>
        <fullName evidence="4">Guanine-specific ribonuclease N1 and T1</fullName>
    </submittedName>
</protein>
<gene>
    <name evidence="4" type="ORF">AWT59_1282</name>
</gene>
<reference evidence="4 5" key="1">
    <citation type="submission" date="2016-02" db="EMBL/GenBank/DDBJ databases">
        <authorList>
            <person name="Wen L."/>
            <person name="He K."/>
            <person name="Yang H."/>
        </authorList>
    </citation>
    <scope>NUCLEOTIDE SEQUENCE [LARGE SCALE GENOMIC DNA]</scope>
    <source>
        <strain evidence="4">ShG14-8</strain>
    </source>
</reference>
<dbReference type="Gene3D" id="3.10.450.30">
    <property type="entry name" value="Microbial ribonucleases"/>
    <property type="match status" value="1"/>
</dbReference>
<dbReference type="GO" id="GO:0003723">
    <property type="term" value="F:RNA binding"/>
    <property type="evidence" value="ECO:0007669"/>
    <property type="project" value="InterPro"/>
</dbReference>
<accession>A0A139BUH1</accession>
<organism evidence="4 5">
    <name type="scientific">Candidatus Gallionella acididurans</name>
    <dbReference type="NCBI Taxonomy" id="1796491"/>
    <lineage>
        <taxon>Bacteria</taxon>
        <taxon>Pseudomonadati</taxon>
        <taxon>Pseudomonadota</taxon>
        <taxon>Betaproteobacteria</taxon>
        <taxon>Nitrosomonadales</taxon>
        <taxon>Gallionellaceae</taxon>
        <taxon>Gallionella</taxon>
    </lineage>
</organism>
<feature type="chain" id="PRO_5007483957" evidence="3">
    <location>
        <begin position="27"/>
        <end position="129"/>
    </location>
</feature>
<evidence type="ECO:0000256" key="1">
    <source>
        <dbReference type="ARBA" id="ARBA00022722"/>
    </source>
</evidence>
<comment type="caution">
    <text evidence="4">The sequence shown here is derived from an EMBL/GenBank/DDBJ whole genome shotgun (WGS) entry which is preliminary data.</text>
</comment>
<name>A0A139BUH1_9PROT</name>
<dbReference type="InterPro" id="IPR000026">
    <property type="entry name" value="N1-like"/>
</dbReference>
<dbReference type="Pfam" id="PF00545">
    <property type="entry name" value="Ribonuclease"/>
    <property type="match status" value="1"/>
</dbReference>
<evidence type="ECO:0000313" key="5">
    <source>
        <dbReference type="Proteomes" id="UP000070578"/>
    </source>
</evidence>
<keyword evidence="1" id="KW-0540">Nuclease</keyword>
<keyword evidence="2" id="KW-0378">Hydrolase</keyword>
<evidence type="ECO:0000256" key="2">
    <source>
        <dbReference type="ARBA" id="ARBA00022801"/>
    </source>
</evidence>
<dbReference type="AlphaFoldDB" id="A0A139BUH1"/>
<dbReference type="PATRIC" id="fig|1796491.3.peg.1402"/>